<name>A0ABN8DTV0_9VIBR</name>
<evidence type="ECO:0000256" key="2">
    <source>
        <dbReference type="ARBA" id="ARBA00022692"/>
    </source>
</evidence>
<evidence type="ECO:0000256" key="1">
    <source>
        <dbReference type="ARBA" id="ARBA00004167"/>
    </source>
</evidence>
<evidence type="ECO:0000256" key="5">
    <source>
        <dbReference type="SAM" id="MobiDB-lite"/>
    </source>
</evidence>
<feature type="region of interest" description="Disordered" evidence="5">
    <location>
        <begin position="115"/>
        <end position="134"/>
    </location>
</feature>
<evidence type="ECO:0000256" key="4">
    <source>
        <dbReference type="ARBA" id="ARBA00023136"/>
    </source>
</evidence>
<organism evidence="7 8">
    <name type="scientific">Vibrio stylophorae</name>
    <dbReference type="NCBI Taxonomy" id="659351"/>
    <lineage>
        <taxon>Bacteria</taxon>
        <taxon>Pseudomonadati</taxon>
        <taxon>Pseudomonadota</taxon>
        <taxon>Gammaproteobacteria</taxon>
        <taxon>Vibrionales</taxon>
        <taxon>Vibrionaceae</taxon>
        <taxon>Vibrio</taxon>
    </lineage>
</organism>
<protein>
    <submittedName>
        <fullName evidence="7">Translocation and assembly module subunit TamB</fullName>
    </submittedName>
</protein>
<accession>A0ABN8DTV0</accession>
<feature type="domain" description="Translocation and assembly module TamB C-terminal" evidence="6">
    <location>
        <begin position="916"/>
        <end position="1252"/>
    </location>
</feature>
<comment type="caution">
    <text evidence="7">The sequence shown here is derived from an EMBL/GenBank/DDBJ whole genome shotgun (WGS) entry which is preliminary data.</text>
</comment>
<evidence type="ECO:0000259" key="6">
    <source>
        <dbReference type="Pfam" id="PF04357"/>
    </source>
</evidence>
<dbReference type="Proteomes" id="UP000838672">
    <property type="component" value="Unassembled WGS sequence"/>
</dbReference>
<proteinExistence type="predicted"/>
<keyword evidence="8" id="KW-1185">Reference proteome</keyword>
<evidence type="ECO:0000313" key="8">
    <source>
        <dbReference type="Proteomes" id="UP000838672"/>
    </source>
</evidence>
<dbReference type="InterPro" id="IPR007452">
    <property type="entry name" value="TamB_C"/>
</dbReference>
<dbReference type="EMBL" id="CAKLDI010000001">
    <property type="protein sequence ID" value="CAH0534489.1"/>
    <property type="molecule type" value="Genomic_DNA"/>
</dbReference>
<keyword evidence="3" id="KW-1133">Transmembrane helix</keyword>
<dbReference type="PANTHER" id="PTHR36985">
    <property type="entry name" value="TRANSLOCATION AND ASSEMBLY MODULE SUBUNIT TAMB"/>
    <property type="match status" value="1"/>
</dbReference>
<comment type="subcellular location">
    <subcellularLocation>
        <location evidence="1">Membrane</location>
        <topology evidence="1">Single-pass membrane protein</topology>
    </subcellularLocation>
</comment>
<sequence>MILKKLWRYVCRPVLCFCLFLLVLALFVIATPWGLSLGLWSAQKALPELSIESHQGSVLGGFSLTNIQFKDPELGVDFALAQFEFDWQAKSLLEGHLHVQRLAALGLQFAMAETNPQTPKTNQQSQAAQSAPEVEPSASLSLPITIAVDQLLLQDGDVKVPNTEIKWKKIETGAQLSDAQGVHVLPTVIDGLGIILTGYSDEPTQLPLPVIAVPFPIQLDDFAVRNIYVEEQIAKNKMRFVTLPNGRVSAAMQGSDINISQLLVESREYGDVSGHGNIRLAGDYPLDVQLKAQPNFTPFTKTKLTADVSGSLMKMAVSLRAKGELNAIAKASFEPFTEQFPFRLSLNSRQVSWPFTPVKGESATKVNDLQFTAGGNLNRYQLSLKGDVQYDDFPKVLVNAKGFGDLNQLTLKQGDFNLLDGTIAVQGKVDWRKQVNWQSTWQLSGLNIASWRPDWDGTLKGRLSIDGDIGSNGETHIDFKDVALNGRHRQLPLQLVGDAKLTVADEMRFDSDGLTLSHGPNKVLVKGYVTDQWRLTMSLNGPNLADSYPPLHGSVMGDVSIRGALKQPKIKTSLTGRNLIWQDEYRVAQVDVDGLYQGEKAQNKLTLRVVKVKADPIDIRQANLALTGNLAQHQLTLNMSGTPLATKLKLTGGYQDKTGWQGELASAEITTPLGPWLLDKATQIQWQQKKQQLSVSPHCWNHNDSSLCQVTAMELGEKGQFHFTMRDFNLVELEPYLSNDMALSGVLNADAKGAWLRGQTPQMTVSVDSPNGQFSQRYDDWLRVPWQNVQIEASVDHQKVATQWQLNLKDNGAISGVANFDSVDMARANIDGRLSLTPIQLDFLQPILGQRSLLSGQLSGDVQLAGPVLQPLVNGSIRLEKLAMKGDNSPVIVNQGDIDLNLQGQKADLRGKLQTPEGQLTLKGDASWPNLDTWQANLLVQGKDLEVAVPPEVSLRVSPNLTLTASPGKAHISGRIDVPWGRIQVEALPDSARGLSPDLVILNEQYQPISEDPAYTLNVTSDVLLSIGDDVRIEAFGLKGDLNGVLKIRQTTKKGPQINGEISINNGTYKSFGQDLMIRKGQILFSGPPEQPYLAIEAIRNPDNTEDDVIAGIKVTGPAEEPIAEVFSEPSMPQVNAISYLLRGRNLDSDSDANGMTTALISLGLAQSGKLVGQIGEAFGVQELALDTAGSGDDTQVTVSGYILPDLQLKYGVGIFNSLGEFTLRYRLMKDLYLEAVSGVDSAVDLLYQFEFN</sequence>
<keyword evidence="4" id="KW-0472">Membrane</keyword>
<reference evidence="7" key="1">
    <citation type="submission" date="2021-11" db="EMBL/GenBank/DDBJ databases">
        <authorList>
            <person name="Rodrigo-Torres L."/>
            <person name="Arahal R. D."/>
            <person name="Lucena T."/>
        </authorList>
    </citation>
    <scope>NUCLEOTIDE SEQUENCE</scope>
    <source>
        <strain evidence="7">CECT 7929</strain>
    </source>
</reference>
<feature type="compositionally biased region" description="Polar residues" evidence="5">
    <location>
        <begin position="115"/>
        <end position="129"/>
    </location>
</feature>
<evidence type="ECO:0000313" key="7">
    <source>
        <dbReference type="EMBL" id="CAH0534489.1"/>
    </source>
</evidence>
<keyword evidence="2" id="KW-0812">Transmembrane</keyword>
<dbReference type="PANTHER" id="PTHR36985:SF1">
    <property type="entry name" value="TRANSLOCATION AND ASSEMBLY MODULE SUBUNIT TAMB"/>
    <property type="match status" value="1"/>
</dbReference>
<evidence type="ECO:0000256" key="3">
    <source>
        <dbReference type="ARBA" id="ARBA00022989"/>
    </source>
</evidence>
<gene>
    <name evidence="7" type="primary">tamB</name>
    <name evidence="7" type="ORF">VST7929_02422</name>
</gene>
<dbReference type="Pfam" id="PF04357">
    <property type="entry name" value="TamB"/>
    <property type="match status" value="1"/>
</dbReference>